<dbReference type="GO" id="GO:0120029">
    <property type="term" value="P:proton export across plasma membrane"/>
    <property type="evidence" value="ECO:0007669"/>
    <property type="project" value="InterPro"/>
</dbReference>
<dbReference type="InterPro" id="IPR038770">
    <property type="entry name" value="Na+/solute_symporter_sf"/>
</dbReference>
<gene>
    <name evidence="14" type="ORF">N7509_006503</name>
</gene>
<evidence type="ECO:0000256" key="3">
    <source>
        <dbReference type="ARBA" id="ARBA00022448"/>
    </source>
</evidence>
<dbReference type="EMBL" id="JAPZBU010000007">
    <property type="protein sequence ID" value="KAJ5394716.1"/>
    <property type="molecule type" value="Genomic_DNA"/>
</dbReference>
<reference evidence="14" key="1">
    <citation type="submission" date="2022-12" db="EMBL/GenBank/DDBJ databases">
        <authorList>
            <person name="Petersen C."/>
        </authorList>
    </citation>
    <scope>NUCLEOTIDE SEQUENCE</scope>
    <source>
        <strain evidence="14">IBT 29677</strain>
    </source>
</reference>
<evidence type="ECO:0000256" key="2">
    <source>
        <dbReference type="ARBA" id="ARBA00005248"/>
    </source>
</evidence>
<dbReference type="PANTHER" id="PTHR31382">
    <property type="entry name" value="NA(+)/H(+) ANTIPORTER"/>
    <property type="match status" value="1"/>
</dbReference>
<keyword evidence="3" id="KW-0813">Transport</keyword>
<feature type="transmembrane region" description="Helical" evidence="12">
    <location>
        <begin position="106"/>
        <end position="129"/>
    </location>
</feature>
<evidence type="ECO:0000256" key="12">
    <source>
        <dbReference type="SAM" id="Phobius"/>
    </source>
</evidence>
<dbReference type="GeneID" id="81370120"/>
<feature type="transmembrane region" description="Helical" evidence="12">
    <location>
        <begin position="257"/>
        <end position="290"/>
    </location>
</feature>
<dbReference type="AlphaFoldDB" id="A0A9X0B976"/>
<keyword evidence="5 12" id="KW-0812">Transmembrane</keyword>
<evidence type="ECO:0000313" key="14">
    <source>
        <dbReference type="EMBL" id="KAJ5394716.1"/>
    </source>
</evidence>
<dbReference type="InterPro" id="IPR004712">
    <property type="entry name" value="Na+/H+_antiporter_fungi"/>
</dbReference>
<dbReference type="Pfam" id="PF00999">
    <property type="entry name" value="Na_H_Exchanger"/>
    <property type="match status" value="1"/>
</dbReference>
<dbReference type="InterPro" id="IPR006153">
    <property type="entry name" value="Cation/H_exchanger_TM"/>
</dbReference>
<feature type="compositionally biased region" description="Polar residues" evidence="11">
    <location>
        <begin position="508"/>
        <end position="517"/>
    </location>
</feature>
<evidence type="ECO:0000256" key="4">
    <source>
        <dbReference type="ARBA" id="ARBA00022449"/>
    </source>
</evidence>
<keyword evidence="4" id="KW-0050">Antiport</keyword>
<reference evidence="14" key="2">
    <citation type="journal article" date="2023" name="IMA Fungus">
        <title>Comparative genomic study of the Penicillium genus elucidates a diverse pangenome and 15 lateral gene transfer events.</title>
        <authorList>
            <person name="Petersen C."/>
            <person name="Sorensen T."/>
            <person name="Nielsen M.R."/>
            <person name="Sondergaard T.E."/>
            <person name="Sorensen J.L."/>
            <person name="Fitzpatrick D.A."/>
            <person name="Frisvad J.C."/>
            <person name="Nielsen K.L."/>
        </authorList>
    </citation>
    <scope>NUCLEOTIDE SEQUENCE</scope>
    <source>
        <strain evidence="14">IBT 29677</strain>
    </source>
</reference>
<keyword evidence="8" id="KW-0406">Ion transport</keyword>
<comment type="caution">
    <text evidence="14">The sequence shown here is derived from an EMBL/GenBank/DDBJ whole genome shotgun (WGS) entry which is preliminary data.</text>
</comment>
<evidence type="ECO:0000256" key="9">
    <source>
        <dbReference type="ARBA" id="ARBA00023136"/>
    </source>
</evidence>
<evidence type="ECO:0000256" key="10">
    <source>
        <dbReference type="ARBA" id="ARBA00023201"/>
    </source>
</evidence>
<keyword evidence="7" id="KW-0915">Sodium</keyword>
<evidence type="ECO:0000256" key="11">
    <source>
        <dbReference type="SAM" id="MobiDB-lite"/>
    </source>
</evidence>
<feature type="domain" description="Cation/H+ exchanger transmembrane" evidence="13">
    <location>
        <begin position="61"/>
        <end position="437"/>
    </location>
</feature>
<proteinExistence type="inferred from homology"/>
<evidence type="ECO:0000313" key="15">
    <source>
        <dbReference type="Proteomes" id="UP001147747"/>
    </source>
</evidence>
<feature type="transmembrane region" description="Helical" evidence="12">
    <location>
        <begin position="373"/>
        <end position="392"/>
    </location>
</feature>
<accession>A0A9X0B976</accession>
<feature type="transmembrane region" description="Helical" evidence="12">
    <location>
        <begin position="220"/>
        <end position="237"/>
    </location>
</feature>
<evidence type="ECO:0000256" key="8">
    <source>
        <dbReference type="ARBA" id="ARBA00023065"/>
    </source>
</evidence>
<sequence length="553" mass="61364">MPTLALINFNIVCATLGGFVSLFGLVSYLCKERFYLSEACNDIVACWGCFLAHGANFIRPDDYALHSQSNLDAITLHFTRLVLGVQLVLAGIQLPKRYLQIEWRSLSLLLGPGMVAMWMCSSLIVWAMIPKFKFLHALIVGACVTPTDPVLSNSIVKGKFADKHVPRPLQRIIVAESGANDGLGYPFLFFGIYLLKYLGMGGEGYSGSAGKAMGLWAYETWVYTIILSVVYGIFTGWLSRKLLHWAEEKRYVDRESFLVFAIALALFIVGTCGLIGTDDLLACFVAGNVFTQDDWFRLETLDDSLQPTIDMLLNLAVFMWFGAVCPWSSFLDNNIIPLYRLIFLGVLILIFRRLPIVLAMHKYIHQIEHFRQACFVGFFGPIGVGAIFYLSISREFLFEITVDGKVRADAQEVADAVNLVVWFLVICSIVVHGLSVPIGKAGYHLPRTISSAISTSIDEPEPVPLSNSRHTHSTAVPLPRTSFRTRKRGARSPPPNPTPFRIGRSVIPPTNEQQLGSGHTDEPERLVNLVLHDPPALSSEELRTPDAHEASPS</sequence>
<name>A0A9X0B976_9EURO</name>
<dbReference type="PANTHER" id="PTHR31382:SF1">
    <property type="entry name" value="SODIUM ION_PROTON EXCHANGER (EUROFUNG)"/>
    <property type="match status" value="1"/>
</dbReference>
<evidence type="ECO:0000256" key="6">
    <source>
        <dbReference type="ARBA" id="ARBA00022989"/>
    </source>
</evidence>
<keyword evidence="9 12" id="KW-0472">Membrane</keyword>
<keyword evidence="10" id="KW-0739">Sodium transport</keyword>
<feature type="compositionally biased region" description="Basic and acidic residues" evidence="11">
    <location>
        <begin position="540"/>
        <end position="553"/>
    </location>
</feature>
<evidence type="ECO:0000259" key="13">
    <source>
        <dbReference type="Pfam" id="PF00999"/>
    </source>
</evidence>
<dbReference type="Proteomes" id="UP001147747">
    <property type="component" value="Unassembled WGS sequence"/>
</dbReference>
<dbReference type="RefSeq" id="XP_056488401.1">
    <property type="nucleotide sequence ID" value="XM_056631140.1"/>
</dbReference>
<dbReference type="GO" id="GO:0042391">
    <property type="term" value="P:regulation of membrane potential"/>
    <property type="evidence" value="ECO:0007669"/>
    <property type="project" value="InterPro"/>
</dbReference>
<feature type="transmembrane region" description="Helical" evidence="12">
    <location>
        <begin position="335"/>
        <end position="352"/>
    </location>
</feature>
<evidence type="ECO:0000256" key="1">
    <source>
        <dbReference type="ARBA" id="ARBA00004141"/>
    </source>
</evidence>
<keyword evidence="15" id="KW-1185">Reference proteome</keyword>
<feature type="transmembrane region" description="Helical" evidence="12">
    <location>
        <begin position="6"/>
        <end position="30"/>
    </location>
</feature>
<dbReference type="Gene3D" id="1.20.1530.20">
    <property type="match status" value="1"/>
</dbReference>
<keyword evidence="6 12" id="KW-1133">Transmembrane helix</keyword>
<feature type="transmembrane region" description="Helical" evidence="12">
    <location>
        <begin position="311"/>
        <end position="329"/>
    </location>
</feature>
<dbReference type="FunFam" id="1.20.1530.20:FF:000015">
    <property type="entry name" value="Na(+)/H(+) antiporter 2"/>
    <property type="match status" value="1"/>
</dbReference>
<organism evidence="14 15">
    <name type="scientific">Penicillium cosmopolitanum</name>
    <dbReference type="NCBI Taxonomy" id="1131564"/>
    <lineage>
        <taxon>Eukaryota</taxon>
        <taxon>Fungi</taxon>
        <taxon>Dikarya</taxon>
        <taxon>Ascomycota</taxon>
        <taxon>Pezizomycotina</taxon>
        <taxon>Eurotiomycetes</taxon>
        <taxon>Eurotiomycetidae</taxon>
        <taxon>Eurotiales</taxon>
        <taxon>Aspergillaceae</taxon>
        <taxon>Penicillium</taxon>
    </lineage>
</organism>
<comment type="subcellular location">
    <subcellularLocation>
        <location evidence="1">Membrane</location>
        <topology evidence="1">Multi-pass membrane protein</topology>
    </subcellularLocation>
</comment>
<dbReference type="OrthoDB" id="5327978at2759"/>
<feature type="transmembrane region" description="Helical" evidence="12">
    <location>
        <begin position="419"/>
        <end position="438"/>
    </location>
</feature>
<feature type="region of interest" description="Disordered" evidence="11">
    <location>
        <begin position="458"/>
        <end position="553"/>
    </location>
</feature>
<dbReference type="GO" id="GO:0015385">
    <property type="term" value="F:sodium:proton antiporter activity"/>
    <property type="evidence" value="ECO:0007669"/>
    <property type="project" value="InterPro"/>
</dbReference>
<dbReference type="GO" id="GO:0005886">
    <property type="term" value="C:plasma membrane"/>
    <property type="evidence" value="ECO:0007669"/>
    <property type="project" value="InterPro"/>
</dbReference>
<protein>
    <recommendedName>
        <fullName evidence="13">Cation/H+ exchanger transmembrane domain-containing protein</fullName>
    </recommendedName>
</protein>
<comment type="similarity">
    <text evidence="2">Belongs to the fungal Na(+)/H(+) exchanger family.</text>
</comment>
<dbReference type="GO" id="GO:0036376">
    <property type="term" value="P:sodium ion export across plasma membrane"/>
    <property type="evidence" value="ECO:0007669"/>
    <property type="project" value="InterPro"/>
</dbReference>
<feature type="transmembrane region" description="Helical" evidence="12">
    <location>
        <begin position="183"/>
        <end position="199"/>
    </location>
</feature>
<evidence type="ECO:0000256" key="7">
    <source>
        <dbReference type="ARBA" id="ARBA00023053"/>
    </source>
</evidence>
<evidence type="ECO:0000256" key="5">
    <source>
        <dbReference type="ARBA" id="ARBA00022692"/>
    </source>
</evidence>